<evidence type="ECO:0000313" key="4">
    <source>
        <dbReference type="EMBL" id="GAH21661.1"/>
    </source>
</evidence>
<dbReference type="EMBL" id="BARU01004570">
    <property type="protein sequence ID" value="GAH21661.1"/>
    <property type="molecule type" value="Genomic_DNA"/>
</dbReference>
<dbReference type="SUPFAM" id="SSF52833">
    <property type="entry name" value="Thioredoxin-like"/>
    <property type="match status" value="1"/>
</dbReference>
<reference evidence="4" key="1">
    <citation type="journal article" date="2014" name="Front. Microbiol.">
        <title>High frequency of phylogenetically diverse reductive dehalogenase-homologous genes in deep subseafloor sedimentary metagenomes.</title>
        <authorList>
            <person name="Kawai M."/>
            <person name="Futagami T."/>
            <person name="Toyoda A."/>
            <person name="Takaki Y."/>
            <person name="Nishi S."/>
            <person name="Hori S."/>
            <person name="Arai W."/>
            <person name="Tsubouchi T."/>
            <person name="Morono Y."/>
            <person name="Uchiyama I."/>
            <person name="Ito T."/>
            <person name="Fujiyama A."/>
            <person name="Inagaki F."/>
            <person name="Takami H."/>
        </authorList>
    </citation>
    <scope>NUCLEOTIDE SEQUENCE</scope>
    <source>
        <strain evidence="4">Expedition CK06-06</strain>
    </source>
</reference>
<keyword evidence="3" id="KW-0411">Iron-sulfur</keyword>
<evidence type="ECO:0008006" key="5">
    <source>
        <dbReference type="Google" id="ProtNLM"/>
    </source>
</evidence>
<dbReference type="Pfam" id="PF01257">
    <property type="entry name" value="2Fe-2S_thioredx"/>
    <property type="match status" value="1"/>
</dbReference>
<gene>
    <name evidence="4" type="ORF">S03H2_09115</name>
</gene>
<dbReference type="InterPro" id="IPR028431">
    <property type="entry name" value="NADP_DH_HndA-like"/>
</dbReference>
<dbReference type="InterPro" id="IPR036249">
    <property type="entry name" value="Thioredoxin-like_sf"/>
</dbReference>
<dbReference type="Gene3D" id="1.10.10.1590">
    <property type="entry name" value="NADH-quinone oxidoreductase subunit E"/>
    <property type="match status" value="1"/>
</dbReference>
<keyword evidence="2" id="KW-0408">Iron</keyword>
<dbReference type="GO" id="GO:0051536">
    <property type="term" value="F:iron-sulfur cluster binding"/>
    <property type="evidence" value="ECO:0007669"/>
    <property type="project" value="UniProtKB-KW"/>
</dbReference>
<comment type="caution">
    <text evidence="4">The sequence shown here is derived from an EMBL/GenBank/DDBJ whole genome shotgun (WGS) entry which is preliminary data.</text>
</comment>
<dbReference type="AlphaFoldDB" id="X1DL80"/>
<dbReference type="PANTHER" id="PTHR43342:SF1">
    <property type="entry name" value="BIFURCATING [FEFE] HYDROGENASE GAMMA SUBUNIT"/>
    <property type="match status" value="1"/>
</dbReference>
<evidence type="ECO:0000256" key="3">
    <source>
        <dbReference type="ARBA" id="ARBA00023014"/>
    </source>
</evidence>
<evidence type="ECO:0000256" key="1">
    <source>
        <dbReference type="ARBA" id="ARBA00022723"/>
    </source>
</evidence>
<dbReference type="InterPro" id="IPR041921">
    <property type="entry name" value="NuoE_N"/>
</dbReference>
<organism evidence="4">
    <name type="scientific">marine sediment metagenome</name>
    <dbReference type="NCBI Taxonomy" id="412755"/>
    <lineage>
        <taxon>unclassified sequences</taxon>
        <taxon>metagenomes</taxon>
        <taxon>ecological metagenomes</taxon>
    </lineage>
</organism>
<accession>X1DL80</accession>
<feature type="non-terminal residue" evidence="4">
    <location>
        <position position="93"/>
    </location>
</feature>
<name>X1DL80_9ZZZZ</name>
<protein>
    <recommendedName>
        <fullName evidence="5">NAD(P)H-dependent oxidoreductase subunit E</fullName>
    </recommendedName>
</protein>
<keyword evidence="1" id="KW-0479">Metal-binding</keyword>
<proteinExistence type="predicted"/>
<sequence length="93" mass="10745">MREITNKDIRDVLKEHEQRRDSLIPILQGIQKKLGYISEEAVEVISSHLNISENDIYGVATFYTQFRFTRPGDHIVKVCQGTACHVRGCKRIM</sequence>
<dbReference type="PANTHER" id="PTHR43342">
    <property type="entry name" value="NADH-QUINONE OXIDOREDUCTASE, E SUBUNIT"/>
    <property type="match status" value="1"/>
</dbReference>
<dbReference type="GO" id="GO:0046872">
    <property type="term" value="F:metal ion binding"/>
    <property type="evidence" value="ECO:0007669"/>
    <property type="project" value="UniProtKB-KW"/>
</dbReference>
<evidence type="ECO:0000256" key="2">
    <source>
        <dbReference type="ARBA" id="ARBA00023004"/>
    </source>
</evidence>